<dbReference type="RefSeq" id="WP_168147313.1">
    <property type="nucleotide sequence ID" value="NZ_JAAVXB010000003.1"/>
</dbReference>
<dbReference type="GO" id="GO:0030313">
    <property type="term" value="C:cell envelope"/>
    <property type="evidence" value="ECO:0007669"/>
    <property type="project" value="UniProtKB-SubCell"/>
</dbReference>
<evidence type="ECO:0000259" key="5">
    <source>
        <dbReference type="Pfam" id="PF25885"/>
    </source>
</evidence>
<evidence type="ECO:0000256" key="4">
    <source>
        <dbReference type="SAM" id="Phobius"/>
    </source>
</evidence>
<comment type="caution">
    <text evidence="7">The sequence shown here is derived from an EMBL/GenBank/DDBJ whole genome shotgun (WGS) entry which is preliminary data.</text>
</comment>
<dbReference type="PANTHER" id="PTHR30386:SF19">
    <property type="entry name" value="MULTIDRUG EXPORT PROTEIN EMRA-RELATED"/>
    <property type="match status" value="1"/>
</dbReference>
<gene>
    <name evidence="7" type="ORF">G7Y82_06980</name>
</gene>
<evidence type="ECO:0000256" key="3">
    <source>
        <dbReference type="SAM" id="MobiDB-lite"/>
    </source>
</evidence>
<dbReference type="InterPro" id="IPR058634">
    <property type="entry name" value="AaeA-lik-b-barrel"/>
</dbReference>
<feature type="compositionally biased region" description="Low complexity" evidence="3">
    <location>
        <begin position="343"/>
        <end position="355"/>
    </location>
</feature>
<keyword evidence="8" id="KW-1185">Reference proteome</keyword>
<protein>
    <submittedName>
        <fullName evidence="7">HlyD family secretion protein</fullName>
    </submittedName>
</protein>
<reference evidence="7" key="1">
    <citation type="submission" date="2020-03" db="EMBL/GenBank/DDBJ databases">
        <title>Solimonas marina sp. nov., isolated from deep seawater of the Pacific Ocean.</title>
        <authorList>
            <person name="Liu X."/>
            <person name="Lai Q."/>
            <person name="Sun F."/>
            <person name="Gai Y."/>
            <person name="Li G."/>
            <person name="Shao Z."/>
        </authorList>
    </citation>
    <scope>NUCLEOTIDE SEQUENCE</scope>
    <source>
        <strain evidence="7">C16B3</strain>
    </source>
</reference>
<dbReference type="Gene3D" id="1.10.287.470">
    <property type="entry name" value="Helix hairpin bin"/>
    <property type="match status" value="2"/>
</dbReference>
<dbReference type="Gene3D" id="2.40.50.100">
    <property type="match status" value="1"/>
</dbReference>
<feature type="region of interest" description="Disordered" evidence="3">
    <location>
        <begin position="338"/>
        <end position="364"/>
    </location>
</feature>
<feature type="transmembrane region" description="Helical" evidence="4">
    <location>
        <begin position="19"/>
        <end position="37"/>
    </location>
</feature>
<proteinExistence type="predicted"/>
<feature type="coiled-coil region" evidence="2">
    <location>
        <begin position="94"/>
        <end position="128"/>
    </location>
</feature>
<evidence type="ECO:0000313" key="7">
    <source>
        <dbReference type="EMBL" id="NKF22056.1"/>
    </source>
</evidence>
<evidence type="ECO:0000256" key="1">
    <source>
        <dbReference type="ARBA" id="ARBA00004196"/>
    </source>
</evidence>
<dbReference type="Pfam" id="PF25963">
    <property type="entry name" value="Beta-barrel_AAEA"/>
    <property type="match status" value="1"/>
</dbReference>
<dbReference type="GO" id="GO:0015562">
    <property type="term" value="F:efflux transmembrane transporter activity"/>
    <property type="evidence" value="ECO:0007669"/>
    <property type="project" value="InterPro"/>
</dbReference>
<feature type="domain" description="Multidrug export protein EmrA/FarA alpha-helical hairpin" evidence="5">
    <location>
        <begin position="90"/>
        <end position="211"/>
    </location>
</feature>
<evidence type="ECO:0000256" key="2">
    <source>
        <dbReference type="SAM" id="Coils"/>
    </source>
</evidence>
<dbReference type="InterPro" id="IPR058633">
    <property type="entry name" value="EmrA/FarA_HH"/>
</dbReference>
<dbReference type="InterPro" id="IPR050739">
    <property type="entry name" value="MFP"/>
</dbReference>
<dbReference type="Gene3D" id="2.40.30.170">
    <property type="match status" value="1"/>
</dbReference>
<keyword evidence="4" id="KW-1133">Transmembrane helix</keyword>
<name>A0A970B945_9GAMM</name>
<dbReference type="Pfam" id="PF25885">
    <property type="entry name" value="HH_EMRA"/>
    <property type="match status" value="1"/>
</dbReference>
<dbReference type="PANTHER" id="PTHR30386">
    <property type="entry name" value="MEMBRANE FUSION SUBUNIT OF EMRAB-TOLC MULTIDRUG EFFLUX PUMP"/>
    <property type="match status" value="1"/>
</dbReference>
<keyword evidence="2" id="KW-0175">Coiled coil</keyword>
<keyword evidence="4" id="KW-0472">Membrane</keyword>
<evidence type="ECO:0000259" key="6">
    <source>
        <dbReference type="Pfam" id="PF25963"/>
    </source>
</evidence>
<comment type="subcellular location">
    <subcellularLocation>
        <location evidence="1">Cell envelope</location>
    </subcellularLocation>
</comment>
<dbReference type="AlphaFoldDB" id="A0A970B945"/>
<evidence type="ECO:0000313" key="8">
    <source>
        <dbReference type="Proteomes" id="UP000653472"/>
    </source>
</evidence>
<organism evidence="7 8">
    <name type="scientific">Solimonas marina</name>
    <dbReference type="NCBI Taxonomy" id="2714601"/>
    <lineage>
        <taxon>Bacteria</taxon>
        <taxon>Pseudomonadati</taxon>
        <taxon>Pseudomonadota</taxon>
        <taxon>Gammaproteobacteria</taxon>
        <taxon>Nevskiales</taxon>
        <taxon>Nevskiaceae</taxon>
        <taxon>Solimonas</taxon>
    </lineage>
</organism>
<dbReference type="EMBL" id="JAAVXB010000003">
    <property type="protein sequence ID" value="NKF22056.1"/>
    <property type="molecule type" value="Genomic_DNA"/>
</dbReference>
<sequence length="364" mass="39115">MADAADSNIRPERKNIRRLLIIGGSIVVLGFAAYFYVLGGRYVSTDNAYVKANMVNVTADVSGKVVEMDVRENQEVKAGALLFRIDPASYEVAVAQAQAALLQSRTEIEALKATYAQKQAAVRSAEADLDFRQTDYQRAVDLQKIGASSKSTLDAARKSLDTARSDVSLAQHEVGEVRAQLNGNPDIAVEDHPQYKAALAALNKAKLDLQRCAVRSPIDGIASKVPEVGGYVLPGLPVLSVVNASGPWVEANLKESKLEGVRPGQKVEIAVDAYPHTKWQGVVDSIGQATGSEFSLLPPQNASGNWVKVVQRVPVRIHIVHQKDEPVLRDGMSTEISIDTESSAHGSSSRMASAHAPDDGRASR</sequence>
<dbReference type="SUPFAM" id="SSF111369">
    <property type="entry name" value="HlyD-like secretion proteins"/>
    <property type="match status" value="2"/>
</dbReference>
<feature type="domain" description="p-hydroxybenzoic acid efflux pump subunit AaeA-like beta-barrel" evidence="6">
    <location>
        <begin position="249"/>
        <end position="337"/>
    </location>
</feature>
<dbReference type="Proteomes" id="UP000653472">
    <property type="component" value="Unassembled WGS sequence"/>
</dbReference>
<keyword evidence="4" id="KW-0812">Transmembrane</keyword>
<accession>A0A970B945</accession>